<organism evidence="1 2">
    <name type="scientific">Gigaspora margarita</name>
    <dbReference type="NCBI Taxonomy" id="4874"/>
    <lineage>
        <taxon>Eukaryota</taxon>
        <taxon>Fungi</taxon>
        <taxon>Fungi incertae sedis</taxon>
        <taxon>Mucoromycota</taxon>
        <taxon>Glomeromycotina</taxon>
        <taxon>Glomeromycetes</taxon>
        <taxon>Diversisporales</taxon>
        <taxon>Gigasporaceae</taxon>
        <taxon>Gigaspora</taxon>
    </lineage>
</organism>
<feature type="non-terminal residue" evidence="1">
    <location>
        <position position="1"/>
    </location>
</feature>
<gene>
    <name evidence="1" type="ORF">GMARGA_LOCUS40713</name>
</gene>
<name>A0ABN7XAJ2_GIGMA</name>
<sequence length="100" mass="11514">AKHENQIQTINKALLEMNDDEFQLIYKDIIQLTSSKKIIQTTRCQKLIDIIKQLPDDQLKSALHLLNTMKYSKGPHEGNLLSPFIQNKALSYVNSSLYKV</sequence>
<evidence type="ECO:0000313" key="1">
    <source>
        <dbReference type="EMBL" id="CAG8851385.1"/>
    </source>
</evidence>
<feature type="non-terminal residue" evidence="1">
    <location>
        <position position="100"/>
    </location>
</feature>
<comment type="caution">
    <text evidence="1">The sequence shown here is derived from an EMBL/GenBank/DDBJ whole genome shotgun (WGS) entry which is preliminary data.</text>
</comment>
<keyword evidence="2" id="KW-1185">Reference proteome</keyword>
<dbReference type="EMBL" id="CAJVQB010105792">
    <property type="protein sequence ID" value="CAG8851385.1"/>
    <property type="molecule type" value="Genomic_DNA"/>
</dbReference>
<evidence type="ECO:0000313" key="2">
    <source>
        <dbReference type="Proteomes" id="UP000789901"/>
    </source>
</evidence>
<accession>A0ABN7XAJ2</accession>
<protein>
    <submittedName>
        <fullName evidence="1">36758_t:CDS:1</fullName>
    </submittedName>
</protein>
<proteinExistence type="predicted"/>
<reference evidence="1 2" key="1">
    <citation type="submission" date="2021-06" db="EMBL/GenBank/DDBJ databases">
        <authorList>
            <person name="Kallberg Y."/>
            <person name="Tangrot J."/>
            <person name="Rosling A."/>
        </authorList>
    </citation>
    <scope>NUCLEOTIDE SEQUENCE [LARGE SCALE GENOMIC DNA]</scope>
    <source>
        <strain evidence="1 2">120-4 pot B 10/14</strain>
    </source>
</reference>
<dbReference type="Proteomes" id="UP000789901">
    <property type="component" value="Unassembled WGS sequence"/>
</dbReference>